<keyword evidence="3" id="KW-1185">Reference proteome</keyword>
<dbReference type="RefSeq" id="WP_219937755.1">
    <property type="nucleotide sequence ID" value="NZ_JAGFNY010000020.1"/>
</dbReference>
<feature type="domain" description="DUF2846" evidence="1">
    <location>
        <begin position="21"/>
        <end position="105"/>
    </location>
</feature>
<accession>A0ABS7DGW2</accession>
<organism evidence="2 3">
    <name type="scientific">Succinivibrio faecicola</name>
    <dbReference type="NCBI Taxonomy" id="2820300"/>
    <lineage>
        <taxon>Bacteria</taxon>
        <taxon>Pseudomonadati</taxon>
        <taxon>Pseudomonadota</taxon>
        <taxon>Gammaproteobacteria</taxon>
        <taxon>Aeromonadales</taxon>
        <taxon>Succinivibrionaceae</taxon>
        <taxon>Succinivibrio</taxon>
    </lineage>
</organism>
<reference evidence="2 3" key="1">
    <citation type="submission" date="2021-03" db="EMBL/GenBank/DDBJ databases">
        <title>Succinivibrio sp. nov. isolated from feces of cow.</title>
        <authorList>
            <person name="Choi J.-Y."/>
        </authorList>
    </citation>
    <scope>NUCLEOTIDE SEQUENCE [LARGE SCALE GENOMIC DNA]</scope>
    <source>
        <strain evidence="2 3">AGMB01872</strain>
    </source>
</reference>
<dbReference type="Pfam" id="PF11008">
    <property type="entry name" value="DUF2846"/>
    <property type="match status" value="1"/>
</dbReference>
<evidence type="ECO:0000313" key="3">
    <source>
        <dbReference type="Proteomes" id="UP000731465"/>
    </source>
</evidence>
<name>A0ABS7DGW2_9GAMM</name>
<gene>
    <name evidence="2" type="ORF">J5V48_06470</name>
</gene>
<proteinExistence type="predicted"/>
<dbReference type="Proteomes" id="UP000731465">
    <property type="component" value="Unassembled WGS sequence"/>
</dbReference>
<evidence type="ECO:0000313" key="2">
    <source>
        <dbReference type="EMBL" id="MBW7570535.1"/>
    </source>
</evidence>
<comment type="caution">
    <text evidence="2">The sequence shown here is derived from an EMBL/GenBank/DDBJ whole genome shotgun (WGS) entry which is preliminary data.</text>
</comment>
<dbReference type="InterPro" id="IPR022548">
    <property type="entry name" value="DUF2846"/>
</dbReference>
<evidence type="ECO:0000259" key="1">
    <source>
        <dbReference type="Pfam" id="PF11008"/>
    </source>
</evidence>
<protein>
    <submittedName>
        <fullName evidence="2">DUF2846 domain-containing protein</fullName>
    </submittedName>
</protein>
<dbReference type="EMBL" id="JAGFNY010000020">
    <property type="protein sequence ID" value="MBW7570535.1"/>
    <property type="molecule type" value="Genomic_DNA"/>
</dbReference>
<sequence length="161" mass="18302">MGDYAGADEEKIAKTFTVKDKSKSQIYIYRPNHLYGSWVKKRVWIDGKSVGDIVSGSFTATLVDPGYHVVSTRSEFGNNHILVKTKKGHNYFVKQNIKYGVFSSGSGIRLMKPNYAKKIIKDLDLIADTNDESYDIDKNQIEKVKQEMIKKRAAKIEYPAM</sequence>